<dbReference type="PATRIC" id="fig|82380.11.peg.1938"/>
<dbReference type="AlphaFoldDB" id="A0A0F0LAH1"/>
<evidence type="ECO:0000313" key="2">
    <source>
        <dbReference type="Proteomes" id="UP000033640"/>
    </source>
</evidence>
<accession>A0A0F0LAH1</accession>
<dbReference type="Proteomes" id="UP000033640">
    <property type="component" value="Unassembled WGS sequence"/>
</dbReference>
<protein>
    <recommendedName>
        <fullName evidence="3">Asp23/Gls24 family envelope stress response protein</fullName>
    </recommendedName>
</protein>
<gene>
    <name evidence="1" type="ORF">RS83_01904</name>
</gene>
<evidence type="ECO:0008006" key="3">
    <source>
        <dbReference type="Google" id="ProtNLM"/>
    </source>
</evidence>
<dbReference type="RefSeq" id="WP_045279249.1">
    <property type="nucleotide sequence ID" value="NZ_JYIW01000024.1"/>
</dbReference>
<name>A0A0F0LAH1_9MICO</name>
<reference evidence="1 2" key="1">
    <citation type="submission" date="2015-02" db="EMBL/GenBank/DDBJ databases">
        <title>Draft genome sequences of ten Microbacterium spp. with emphasis on heavy metal contaminated environments.</title>
        <authorList>
            <person name="Corretto E."/>
        </authorList>
    </citation>
    <scope>NUCLEOTIDE SEQUENCE [LARGE SCALE GENOMIC DNA]</scope>
    <source>
        <strain evidence="1 2">BEL4b</strain>
    </source>
</reference>
<dbReference type="EMBL" id="JYIW01000024">
    <property type="protein sequence ID" value="KJL29275.1"/>
    <property type="molecule type" value="Genomic_DNA"/>
</dbReference>
<comment type="caution">
    <text evidence="1">The sequence shown here is derived from an EMBL/GenBank/DDBJ whole genome shotgun (WGS) entry which is preliminary data.</text>
</comment>
<proteinExistence type="predicted"/>
<organism evidence="1 2">
    <name type="scientific">Microbacterium oxydans</name>
    <dbReference type="NCBI Taxonomy" id="82380"/>
    <lineage>
        <taxon>Bacteria</taxon>
        <taxon>Bacillati</taxon>
        <taxon>Actinomycetota</taxon>
        <taxon>Actinomycetes</taxon>
        <taxon>Micrococcales</taxon>
        <taxon>Microbacteriaceae</taxon>
        <taxon>Microbacterium</taxon>
    </lineage>
</organism>
<evidence type="ECO:0000313" key="1">
    <source>
        <dbReference type="EMBL" id="KJL29275.1"/>
    </source>
</evidence>
<dbReference type="OrthoDB" id="4991229at2"/>
<sequence>MDGTALRSAESNAALAAEIEAIVRATVGVRTVYRSGSLVSNVIGTGAVALGVSRSDEPLVAVAQGDLGVSVEASIGIDFTAAAADTLRAVHQAIDALLAAQATPRERIRLTVVYVQSREAS</sequence>